<dbReference type="AlphaFoldDB" id="A0A066TGW2"/>
<dbReference type="InterPro" id="IPR005632">
    <property type="entry name" value="Chaperone_Skp"/>
</dbReference>
<reference evidence="3 4" key="1">
    <citation type="submission" date="2014-03" db="EMBL/GenBank/DDBJ databases">
        <title>The genomes of two eusocial bee gut symbionts.</title>
        <authorList>
            <person name="Kwong W.K."/>
            <person name="Engel P."/>
            <person name="Koch H."/>
            <person name="Moran N.A."/>
        </authorList>
    </citation>
    <scope>NUCLEOTIDE SEQUENCE [LARGE SCALE GENOMIC DNA]</scope>
    <source>
        <strain evidence="4">wkB29</strain>
    </source>
</reference>
<gene>
    <name evidence="3" type="ORF">SALWKB29_1668</name>
</gene>
<comment type="similarity">
    <text evidence="1">Belongs to the Skp family.</text>
</comment>
<dbReference type="OrthoDB" id="5294628at2"/>
<keyword evidence="4" id="KW-1185">Reference proteome</keyword>
<dbReference type="PANTHER" id="PTHR35089:SF1">
    <property type="entry name" value="CHAPERONE PROTEIN SKP"/>
    <property type="match status" value="1"/>
</dbReference>
<evidence type="ECO:0000313" key="3">
    <source>
        <dbReference type="EMBL" id="KDN14366.1"/>
    </source>
</evidence>
<proteinExistence type="inferred from homology"/>
<dbReference type="SUPFAM" id="SSF111384">
    <property type="entry name" value="OmpH-like"/>
    <property type="match status" value="1"/>
</dbReference>
<dbReference type="EMBL" id="JFZV01000008">
    <property type="protein sequence ID" value="KDN14366.1"/>
    <property type="molecule type" value="Genomic_DNA"/>
</dbReference>
<dbReference type="Pfam" id="PF03938">
    <property type="entry name" value="OmpH"/>
    <property type="match status" value="1"/>
</dbReference>
<accession>A0A066TGW2</accession>
<evidence type="ECO:0000256" key="2">
    <source>
        <dbReference type="ARBA" id="ARBA00022729"/>
    </source>
</evidence>
<dbReference type="GO" id="GO:0005829">
    <property type="term" value="C:cytosol"/>
    <property type="evidence" value="ECO:0007669"/>
    <property type="project" value="TreeGrafter"/>
</dbReference>
<organism evidence="3 4">
    <name type="scientific">Snodgrassella communis</name>
    <dbReference type="NCBI Taxonomy" id="2946699"/>
    <lineage>
        <taxon>Bacteria</taxon>
        <taxon>Pseudomonadati</taxon>
        <taxon>Pseudomonadota</taxon>
        <taxon>Betaproteobacteria</taxon>
        <taxon>Neisseriales</taxon>
        <taxon>Neisseriaceae</taxon>
        <taxon>Snodgrassella</taxon>
    </lineage>
</organism>
<protein>
    <submittedName>
        <fullName evidence="3">Outer membrane protein H</fullName>
    </submittedName>
</protein>
<keyword evidence="2" id="KW-0732">Signal</keyword>
<dbReference type="eggNOG" id="COG2825">
    <property type="taxonomic scope" value="Bacteria"/>
</dbReference>
<evidence type="ECO:0000313" key="4">
    <source>
        <dbReference type="Proteomes" id="UP000027170"/>
    </source>
</evidence>
<dbReference type="PROSITE" id="PS51257">
    <property type="entry name" value="PROKAR_LIPOPROTEIN"/>
    <property type="match status" value="1"/>
</dbReference>
<name>A0A066TGW2_9NEIS</name>
<dbReference type="GO" id="GO:0051082">
    <property type="term" value="F:unfolded protein binding"/>
    <property type="evidence" value="ECO:0007669"/>
    <property type="project" value="InterPro"/>
</dbReference>
<dbReference type="Gene3D" id="3.30.910.20">
    <property type="entry name" value="Skp domain"/>
    <property type="match status" value="1"/>
</dbReference>
<dbReference type="PANTHER" id="PTHR35089">
    <property type="entry name" value="CHAPERONE PROTEIN SKP"/>
    <property type="match status" value="1"/>
</dbReference>
<dbReference type="SMART" id="SM00935">
    <property type="entry name" value="OmpH"/>
    <property type="match status" value="1"/>
</dbReference>
<comment type="caution">
    <text evidence="3">The sequence shown here is derived from an EMBL/GenBank/DDBJ whole genome shotgun (WGS) entry which is preliminary data.</text>
</comment>
<sequence>MLKKIVITFAATLLSCTLAWAESIQKLGFIDTSRVYQQSVQAQSIQKELDKEFAPRQKKLQAMQAEGLKLKEAIESGKVPAAEREAKIKLMLQMDQQYKDAAVELAEDYNLRRNEEFASLQQNANKVIIDMARKEGYDLIIQDAIFVNSKFDITDAVIKALNAQKQ</sequence>
<dbReference type="InterPro" id="IPR024930">
    <property type="entry name" value="Skp_dom_sf"/>
</dbReference>
<dbReference type="GO" id="GO:0050821">
    <property type="term" value="P:protein stabilization"/>
    <property type="evidence" value="ECO:0007669"/>
    <property type="project" value="TreeGrafter"/>
</dbReference>
<evidence type="ECO:0000256" key="1">
    <source>
        <dbReference type="ARBA" id="ARBA00009091"/>
    </source>
</evidence>
<dbReference type="Proteomes" id="UP000027170">
    <property type="component" value="Unassembled WGS sequence"/>
</dbReference>
<dbReference type="RefSeq" id="WP_037408022.1">
    <property type="nucleotide sequence ID" value="NZ_JFZV01000008.1"/>
</dbReference>